<evidence type="ECO:0000256" key="1">
    <source>
        <dbReference type="SAM" id="MobiDB-lite"/>
    </source>
</evidence>
<accession>A0A2P2KKP9</accession>
<dbReference type="EMBL" id="GGEC01025806">
    <property type="protein sequence ID" value="MBX06290.1"/>
    <property type="molecule type" value="Transcribed_RNA"/>
</dbReference>
<organism evidence="2">
    <name type="scientific">Rhizophora mucronata</name>
    <name type="common">Asiatic mangrove</name>
    <dbReference type="NCBI Taxonomy" id="61149"/>
    <lineage>
        <taxon>Eukaryota</taxon>
        <taxon>Viridiplantae</taxon>
        <taxon>Streptophyta</taxon>
        <taxon>Embryophyta</taxon>
        <taxon>Tracheophyta</taxon>
        <taxon>Spermatophyta</taxon>
        <taxon>Magnoliopsida</taxon>
        <taxon>eudicotyledons</taxon>
        <taxon>Gunneridae</taxon>
        <taxon>Pentapetalae</taxon>
        <taxon>rosids</taxon>
        <taxon>fabids</taxon>
        <taxon>Malpighiales</taxon>
        <taxon>Rhizophoraceae</taxon>
        <taxon>Rhizophora</taxon>
    </lineage>
</organism>
<keyword evidence="2" id="KW-0808">Transferase</keyword>
<proteinExistence type="predicted"/>
<feature type="region of interest" description="Disordered" evidence="1">
    <location>
        <begin position="1"/>
        <end position="49"/>
    </location>
</feature>
<dbReference type="GO" id="GO:0016301">
    <property type="term" value="F:kinase activity"/>
    <property type="evidence" value="ECO:0007669"/>
    <property type="project" value="UniProtKB-KW"/>
</dbReference>
<feature type="compositionally biased region" description="Polar residues" evidence="1">
    <location>
        <begin position="1"/>
        <end position="21"/>
    </location>
</feature>
<sequence length="64" mass="7022">MYNAHSTNSSALPSSATTVESTPELGHLEEGRQPSSLSTQNVTGRLMSHDKKKRNSFPLMLFCL</sequence>
<name>A0A2P2KKP9_RHIMU</name>
<reference evidence="2" key="1">
    <citation type="submission" date="2018-02" db="EMBL/GenBank/DDBJ databases">
        <title>Rhizophora mucronata_Transcriptome.</title>
        <authorList>
            <person name="Meera S.P."/>
            <person name="Sreeshan A."/>
            <person name="Augustine A."/>
        </authorList>
    </citation>
    <scope>NUCLEOTIDE SEQUENCE</scope>
    <source>
        <tissue evidence="2">Leaf</tissue>
    </source>
</reference>
<evidence type="ECO:0000313" key="2">
    <source>
        <dbReference type="EMBL" id="MBX06290.1"/>
    </source>
</evidence>
<dbReference type="AlphaFoldDB" id="A0A2P2KKP9"/>
<feature type="compositionally biased region" description="Polar residues" evidence="1">
    <location>
        <begin position="33"/>
        <end position="43"/>
    </location>
</feature>
<protein>
    <submittedName>
        <fullName evidence="2">Phosphatidylinositol 3-kinase root isoform isoform X1</fullName>
    </submittedName>
</protein>
<keyword evidence="2" id="KW-0418">Kinase</keyword>